<gene>
    <name evidence="2" type="ORF">CBRE1094_LOCUS32266</name>
</gene>
<evidence type="ECO:0000313" key="2">
    <source>
        <dbReference type="EMBL" id="CAD9512799.1"/>
    </source>
</evidence>
<accession>A0A7S2I9D6</accession>
<reference evidence="2" key="1">
    <citation type="submission" date="2021-01" db="EMBL/GenBank/DDBJ databases">
        <authorList>
            <person name="Corre E."/>
            <person name="Pelletier E."/>
            <person name="Niang G."/>
            <person name="Scheremetjew M."/>
            <person name="Finn R."/>
            <person name="Kale V."/>
            <person name="Holt S."/>
            <person name="Cochrane G."/>
            <person name="Meng A."/>
            <person name="Brown T."/>
            <person name="Cohen L."/>
        </authorList>
    </citation>
    <scope>NUCLEOTIDE SEQUENCE</scope>
    <source>
        <strain evidence="2">UTEX LB 985</strain>
    </source>
</reference>
<dbReference type="EMBL" id="HBGU01059331">
    <property type="protein sequence ID" value="CAD9512799.1"/>
    <property type="molecule type" value="Transcribed_RNA"/>
</dbReference>
<organism evidence="2">
    <name type="scientific">Haptolina brevifila</name>
    <dbReference type="NCBI Taxonomy" id="156173"/>
    <lineage>
        <taxon>Eukaryota</taxon>
        <taxon>Haptista</taxon>
        <taxon>Haptophyta</taxon>
        <taxon>Prymnesiophyceae</taxon>
        <taxon>Prymnesiales</taxon>
        <taxon>Prymnesiaceae</taxon>
        <taxon>Haptolina</taxon>
    </lineage>
</organism>
<name>A0A7S2I9D6_9EUKA</name>
<proteinExistence type="predicted"/>
<feature type="region of interest" description="Disordered" evidence="1">
    <location>
        <begin position="58"/>
        <end position="93"/>
    </location>
</feature>
<sequence length="152" mass="15891">MTSLGFILQAMRIVDWITFADASSALNLVIDAVLVPCWVLWLGVQLRQLSAGAGMYQQSNLRQSQSTPEQQTTPETPEGCECSWRTPEHSPTSQLARAQVMDVIVEGGSGSGRGSGRTSPSSIAGVRGGGRTSPSTCLPGASPACRVDGGVV</sequence>
<feature type="compositionally biased region" description="Low complexity" evidence="1">
    <location>
        <begin position="63"/>
        <end position="77"/>
    </location>
</feature>
<dbReference type="AlphaFoldDB" id="A0A7S2I9D6"/>
<protein>
    <submittedName>
        <fullName evidence="2">Uncharacterized protein</fullName>
    </submittedName>
</protein>
<evidence type="ECO:0000256" key="1">
    <source>
        <dbReference type="SAM" id="MobiDB-lite"/>
    </source>
</evidence>
<feature type="region of interest" description="Disordered" evidence="1">
    <location>
        <begin position="106"/>
        <end position="142"/>
    </location>
</feature>